<keyword evidence="5" id="KW-1185">Reference proteome</keyword>
<evidence type="ECO:0000313" key="5">
    <source>
        <dbReference type="Proteomes" id="UP000242180"/>
    </source>
</evidence>
<evidence type="ECO:0000256" key="1">
    <source>
        <dbReference type="ARBA" id="ARBA00007861"/>
    </source>
</evidence>
<evidence type="ECO:0000256" key="2">
    <source>
        <dbReference type="ARBA" id="ARBA00011187"/>
    </source>
</evidence>
<dbReference type="InterPro" id="IPR036322">
    <property type="entry name" value="WD40_repeat_dom_sf"/>
</dbReference>
<evidence type="ECO:0000313" key="4">
    <source>
        <dbReference type="EMBL" id="ORY94864.1"/>
    </source>
</evidence>
<sequence length="317" mass="35732">MAWAPFKEQKHIVVARANGVIEYLLPETGEVVKTFQDTKAKSGFVGVYANETHITTCSTDGVLRHTLCTADAMSDPIGELGPDLTVMRGNAHQQVAVGGQKKDLLVYDLARLQEAPKETKRKKEKPHGAVFQAKNVPNDFLNLEVPIHIRDLQFMNAEGNKIATATHYHQIRIYDTKAQRRPVQDWEVGKHPLTTLRVGGEHQLLYADTMSNVGMIDVRTGRVAAHFKGFSGAATDLVALGNHHMASVSLDRFLRVHEMTSTFRQLEHKVYLKQRLSCILYDKDYKHPDSEEVNEEEEEALWDGLEKVEKKRKHASS</sequence>
<dbReference type="PANTHER" id="PTHR16038:SF4">
    <property type="entry name" value="WD REPEAT-CONTAINING PROTEIN 74"/>
    <property type="match status" value="1"/>
</dbReference>
<dbReference type="GO" id="GO:0005730">
    <property type="term" value="C:nucleolus"/>
    <property type="evidence" value="ECO:0007669"/>
    <property type="project" value="InterPro"/>
</dbReference>
<dbReference type="Gene3D" id="2.130.10.10">
    <property type="entry name" value="YVTN repeat-like/Quinoprotein amine dehydrogenase"/>
    <property type="match status" value="1"/>
</dbReference>
<comment type="subunit">
    <text evidence="2">Component of the pre-66S ribosomal particle.</text>
</comment>
<dbReference type="SUPFAM" id="SSF50978">
    <property type="entry name" value="WD40 repeat-like"/>
    <property type="match status" value="1"/>
</dbReference>
<dbReference type="GO" id="GO:0042273">
    <property type="term" value="P:ribosomal large subunit biogenesis"/>
    <property type="evidence" value="ECO:0007669"/>
    <property type="project" value="InterPro"/>
</dbReference>
<evidence type="ECO:0000256" key="3">
    <source>
        <dbReference type="ARBA" id="ARBA00014234"/>
    </source>
</evidence>
<dbReference type="InterPro" id="IPR015943">
    <property type="entry name" value="WD40/YVTN_repeat-like_dom_sf"/>
</dbReference>
<dbReference type="AlphaFoldDB" id="A0A1X2H8M0"/>
<name>A0A1X2H8M0_SYNRA</name>
<gene>
    <name evidence="4" type="ORF">BCR43DRAFT_442517</name>
</gene>
<dbReference type="EMBL" id="MCGN01000007">
    <property type="protein sequence ID" value="ORY94864.1"/>
    <property type="molecule type" value="Genomic_DNA"/>
</dbReference>
<comment type="similarity">
    <text evidence="1">Belongs to the NSA1 family.</text>
</comment>
<dbReference type="PANTHER" id="PTHR16038">
    <property type="entry name" value="NOP SEVEN ASSOCIATED PROTEIN 1"/>
    <property type="match status" value="1"/>
</dbReference>
<reference evidence="4 5" key="1">
    <citation type="submission" date="2016-07" db="EMBL/GenBank/DDBJ databases">
        <title>Pervasive Adenine N6-methylation of Active Genes in Fungi.</title>
        <authorList>
            <consortium name="DOE Joint Genome Institute"/>
            <person name="Mondo S.J."/>
            <person name="Dannebaum R.O."/>
            <person name="Kuo R.C."/>
            <person name="Labutti K."/>
            <person name="Haridas S."/>
            <person name="Kuo A."/>
            <person name="Salamov A."/>
            <person name="Ahrendt S.R."/>
            <person name="Lipzen A."/>
            <person name="Sullivan W."/>
            <person name="Andreopoulos W.B."/>
            <person name="Clum A."/>
            <person name="Lindquist E."/>
            <person name="Daum C."/>
            <person name="Ramamoorthy G.K."/>
            <person name="Gryganskyi A."/>
            <person name="Culley D."/>
            <person name="Magnuson J.K."/>
            <person name="James T.Y."/>
            <person name="O'Malley M.A."/>
            <person name="Stajich J.E."/>
            <person name="Spatafora J.W."/>
            <person name="Visel A."/>
            <person name="Grigoriev I.V."/>
        </authorList>
    </citation>
    <scope>NUCLEOTIDE SEQUENCE [LARGE SCALE GENOMIC DNA]</scope>
    <source>
        <strain evidence="4 5">NRRL 2496</strain>
    </source>
</reference>
<protein>
    <recommendedName>
        <fullName evidence="3">Ribosome biogenesis protein NSA1</fullName>
    </recommendedName>
</protein>
<dbReference type="STRING" id="13706.A0A1X2H8M0"/>
<dbReference type="InParanoid" id="A0A1X2H8M0"/>
<comment type="caution">
    <text evidence="4">The sequence shown here is derived from an EMBL/GenBank/DDBJ whole genome shotgun (WGS) entry which is preliminary data.</text>
</comment>
<accession>A0A1X2H8M0</accession>
<dbReference type="CDD" id="cd22857">
    <property type="entry name" value="WDR74"/>
    <property type="match status" value="1"/>
</dbReference>
<dbReference type="FunCoup" id="A0A1X2H8M0">
    <property type="interactions" value="276"/>
</dbReference>
<dbReference type="InterPro" id="IPR037379">
    <property type="entry name" value="WDR74/Nsa1"/>
</dbReference>
<organism evidence="4 5">
    <name type="scientific">Syncephalastrum racemosum</name>
    <name type="common">Filamentous fungus</name>
    <dbReference type="NCBI Taxonomy" id="13706"/>
    <lineage>
        <taxon>Eukaryota</taxon>
        <taxon>Fungi</taxon>
        <taxon>Fungi incertae sedis</taxon>
        <taxon>Mucoromycota</taxon>
        <taxon>Mucoromycotina</taxon>
        <taxon>Mucoromycetes</taxon>
        <taxon>Mucorales</taxon>
        <taxon>Syncephalastraceae</taxon>
        <taxon>Syncephalastrum</taxon>
    </lineage>
</organism>
<dbReference type="Proteomes" id="UP000242180">
    <property type="component" value="Unassembled WGS sequence"/>
</dbReference>
<dbReference type="OrthoDB" id="18388at2759"/>
<dbReference type="GO" id="GO:0030687">
    <property type="term" value="C:preribosome, large subunit precursor"/>
    <property type="evidence" value="ECO:0007669"/>
    <property type="project" value="TreeGrafter"/>
</dbReference>
<dbReference type="OMA" id="THITTCS"/>
<proteinExistence type="inferred from homology"/>